<reference evidence="1 2" key="1">
    <citation type="submission" date="2017-03" db="EMBL/GenBank/DDBJ databases">
        <authorList>
            <person name="Afonso C.L."/>
            <person name="Miller P.J."/>
            <person name="Scott M.A."/>
            <person name="Spackman E."/>
            <person name="Goraichik I."/>
            <person name="Dimitrov K.M."/>
            <person name="Suarez D.L."/>
            <person name="Swayne D.E."/>
        </authorList>
    </citation>
    <scope>NUCLEOTIDE SEQUENCE [LARGE SCALE GENOMIC DNA]</scope>
    <source>
        <strain evidence="1 2">CECT 8397</strain>
    </source>
</reference>
<dbReference type="EMBL" id="FWFT01000003">
    <property type="protein sequence ID" value="SLN41081.1"/>
    <property type="molecule type" value="Genomic_DNA"/>
</dbReference>
<protein>
    <recommendedName>
        <fullName evidence="3">LysR substrate binding domain protein</fullName>
    </recommendedName>
</protein>
<dbReference type="AlphaFoldDB" id="A0A1Y5SHN9"/>
<evidence type="ECO:0000313" key="2">
    <source>
        <dbReference type="Proteomes" id="UP000193623"/>
    </source>
</evidence>
<keyword evidence="2" id="KW-1185">Reference proteome</keyword>
<dbReference type="Proteomes" id="UP000193623">
    <property type="component" value="Unassembled WGS sequence"/>
</dbReference>
<gene>
    <name evidence="1" type="ORF">PSJ8397_02053</name>
</gene>
<accession>A0A1Y5SHN9</accession>
<sequence>MIRRQFTFKQLKGLGVGLLPRSLVSEDIKAGRLAALDADRIARPLSFYARYNANRALLQRPAKSQQAFGQPNLGINQIYQGPNIN</sequence>
<evidence type="ECO:0008006" key="3">
    <source>
        <dbReference type="Google" id="ProtNLM"/>
    </source>
</evidence>
<evidence type="ECO:0000313" key="1">
    <source>
        <dbReference type="EMBL" id="SLN41081.1"/>
    </source>
</evidence>
<dbReference type="Gene3D" id="3.40.190.290">
    <property type="match status" value="1"/>
</dbReference>
<dbReference type="SUPFAM" id="SSF53850">
    <property type="entry name" value="Periplasmic binding protein-like II"/>
    <property type="match status" value="1"/>
</dbReference>
<organism evidence="1 2">
    <name type="scientific">Pseudooctadecabacter jejudonensis</name>
    <dbReference type="NCBI Taxonomy" id="1391910"/>
    <lineage>
        <taxon>Bacteria</taxon>
        <taxon>Pseudomonadati</taxon>
        <taxon>Pseudomonadota</taxon>
        <taxon>Alphaproteobacteria</taxon>
        <taxon>Rhodobacterales</taxon>
        <taxon>Paracoccaceae</taxon>
        <taxon>Pseudooctadecabacter</taxon>
    </lineage>
</organism>
<name>A0A1Y5SHN9_9RHOB</name>
<proteinExistence type="predicted"/>